<dbReference type="RefSeq" id="WP_077718279.1">
    <property type="nucleotide sequence ID" value="NZ_CP019699.1"/>
</dbReference>
<dbReference type="InterPro" id="IPR029751">
    <property type="entry name" value="Ribosomal_L25_dom"/>
</dbReference>
<reference evidence="9 10" key="1">
    <citation type="journal article" date="2015" name="Int. J. Syst. Evol. Microbiol.">
        <title>Novibacillus thermophilus gen. nov., sp. nov., a Gram-staining-negative and moderately thermophilic member of the family Thermoactinomycetaceae.</title>
        <authorList>
            <person name="Yang G."/>
            <person name="Chen J."/>
            <person name="Zhou S."/>
        </authorList>
    </citation>
    <scope>NUCLEOTIDE SEQUENCE [LARGE SCALE GENOMIC DNA]</scope>
    <source>
        <strain evidence="9 10">SG-1</strain>
    </source>
</reference>
<dbReference type="InterPro" id="IPR001021">
    <property type="entry name" value="Ribosomal_bL25_long"/>
</dbReference>
<keyword evidence="4 5" id="KW-0687">Ribonucleoprotein</keyword>
<sequence length="213" mass="23398">MAITLQAEKRNKKPRSVLRRIRKAGKVPAVVYGKDLDNVTIAVDEVEMTKILREEGDYAVLELEVEGDQSYHVMVYDVQKDPIKDNLVHIDFKTIRMDEPVNSEVTIELTGEAAGVKEGGVLQQLLRALEIRSLPDQRPDVIQCDVTGLNIGDSLSVADLQVPEGVEVLNDADETVVSVVPPVKDEPVTAEDGNVEEPELVEKTKGDGESEDA</sequence>
<proteinExistence type="inferred from homology"/>
<evidence type="ECO:0000256" key="3">
    <source>
        <dbReference type="ARBA" id="ARBA00022980"/>
    </source>
</evidence>
<dbReference type="NCBIfam" id="NF004133">
    <property type="entry name" value="PRK05618.2-4"/>
    <property type="match status" value="1"/>
</dbReference>
<evidence type="ECO:0000256" key="2">
    <source>
        <dbReference type="ARBA" id="ARBA00022884"/>
    </source>
</evidence>
<dbReference type="InterPro" id="IPR020056">
    <property type="entry name" value="Rbsml_bL25/Gln-tRNA_synth_N"/>
</dbReference>
<dbReference type="Gene3D" id="2.170.120.20">
    <property type="entry name" value="Ribosomal protein L25, beta domain"/>
    <property type="match status" value="1"/>
</dbReference>
<evidence type="ECO:0000256" key="1">
    <source>
        <dbReference type="ARBA" id="ARBA00022730"/>
    </source>
</evidence>
<organism evidence="9 10">
    <name type="scientific">Novibacillus thermophilus</name>
    <dbReference type="NCBI Taxonomy" id="1471761"/>
    <lineage>
        <taxon>Bacteria</taxon>
        <taxon>Bacillati</taxon>
        <taxon>Bacillota</taxon>
        <taxon>Bacilli</taxon>
        <taxon>Bacillales</taxon>
        <taxon>Thermoactinomycetaceae</taxon>
        <taxon>Novibacillus</taxon>
    </lineage>
</organism>
<protein>
    <recommendedName>
        <fullName evidence="5">Large ribosomal subunit protein bL25</fullName>
    </recommendedName>
    <alternativeName>
        <fullName evidence="5">General stress protein CTC</fullName>
    </alternativeName>
</protein>
<feature type="compositionally biased region" description="Basic and acidic residues" evidence="6">
    <location>
        <begin position="200"/>
        <end position="213"/>
    </location>
</feature>
<dbReference type="Gene3D" id="2.40.240.10">
    <property type="entry name" value="Ribosomal Protein L25, Chain P"/>
    <property type="match status" value="1"/>
</dbReference>
<feature type="domain" description="Large ribosomal subunit protein bL25 L25" evidence="7">
    <location>
        <begin position="5"/>
        <end position="92"/>
    </location>
</feature>
<dbReference type="GO" id="GO:0022625">
    <property type="term" value="C:cytosolic large ribosomal subunit"/>
    <property type="evidence" value="ECO:0007669"/>
    <property type="project" value="TreeGrafter"/>
</dbReference>
<feature type="domain" description="Large ribosomal subunit protein bL25 beta" evidence="8">
    <location>
        <begin position="101"/>
        <end position="182"/>
    </location>
</feature>
<keyword evidence="1 5" id="KW-0699">rRNA-binding</keyword>
<dbReference type="Pfam" id="PF01386">
    <property type="entry name" value="Ribosomal_L25p"/>
    <property type="match status" value="1"/>
</dbReference>
<evidence type="ECO:0000256" key="4">
    <source>
        <dbReference type="ARBA" id="ARBA00023274"/>
    </source>
</evidence>
<comment type="function">
    <text evidence="5">This is one of the proteins that binds to the 5S RNA in the ribosome where it forms part of the central protuberance.</text>
</comment>
<dbReference type="InterPro" id="IPR020057">
    <property type="entry name" value="Ribosomal_bL25_b-dom"/>
</dbReference>
<dbReference type="InterPro" id="IPR011035">
    <property type="entry name" value="Ribosomal_bL25/Gln-tRNA_synth"/>
</dbReference>
<dbReference type="OrthoDB" id="9790002at2"/>
<evidence type="ECO:0000313" key="9">
    <source>
        <dbReference type="EMBL" id="AQS54463.1"/>
    </source>
</evidence>
<evidence type="ECO:0000259" key="7">
    <source>
        <dbReference type="Pfam" id="PF01386"/>
    </source>
</evidence>
<gene>
    <name evidence="5" type="primary">rplY</name>
    <name evidence="5" type="synonym">ctc</name>
    <name evidence="9" type="ORF">B0W44_00275</name>
</gene>
<dbReference type="CDD" id="cd00495">
    <property type="entry name" value="Ribosomal_L25_TL5_CTC"/>
    <property type="match status" value="1"/>
</dbReference>
<dbReference type="HAMAP" id="MF_01334">
    <property type="entry name" value="Ribosomal_bL25_CTC"/>
    <property type="match status" value="1"/>
</dbReference>
<dbReference type="Pfam" id="PF14693">
    <property type="entry name" value="Ribosomal_TL5_C"/>
    <property type="match status" value="1"/>
</dbReference>
<dbReference type="GO" id="GO:0006412">
    <property type="term" value="P:translation"/>
    <property type="evidence" value="ECO:0007669"/>
    <property type="project" value="UniProtKB-UniRule"/>
</dbReference>
<evidence type="ECO:0000259" key="8">
    <source>
        <dbReference type="Pfam" id="PF14693"/>
    </source>
</evidence>
<dbReference type="InterPro" id="IPR020930">
    <property type="entry name" value="Ribosomal_uL5_bac-type"/>
</dbReference>
<name>A0A1U9K348_9BACL</name>
<dbReference type="GO" id="GO:0003735">
    <property type="term" value="F:structural constituent of ribosome"/>
    <property type="evidence" value="ECO:0007669"/>
    <property type="project" value="InterPro"/>
</dbReference>
<comment type="subunit">
    <text evidence="5">Part of the 50S ribosomal subunit; part of the 5S rRNA/L5/L18/L25 subcomplex. Contacts the 5S rRNA. Binds to the 5S rRNA independently of L5 and L18.</text>
</comment>
<feature type="region of interest" description="Disordered" evidence="6">
    <location>
        <begin position="182"/>
        <end position="213"/>
    </location>
</feature>
<dbReference type="AlphaFoldDB" id="A0A1U9K348"/>
<accession>A0A1U9K348</accession>
<dbReference type="NCBIfam" id="NF004612">
    <property type="entry name" value="PRK05943.1"/>
    <property type="match status" value="1"/>
</dbReference>
<keyword evidence="10" id="KW-1185">Reference proteome</keyword>
<evidence type="ECO:0000256" key="6">
    <source>
        <dbReference type="SAM" id="MobiDB-lite"/>
    </source>
</evidence>
<dbReference type="PANTHER" id="PTHR33284">
    <property type="entry name" value="RIBOSOMAL PROTEIN L25/GLN-TRNA SYNTHETASE, ANTI-CODON-BINDING DOMAIN-CONTAINING PROTEIN"/>
    <property type="match status" value="1"/>
</dbReference>
<keyword evidence="2 5" id="KW-0694">RNA-binding</keyword>
<evidence type="ECO:0000256" key="5">
    <source>
        <dbReference type="HAMAP-Rule" id="MF_01334"/>
    </source>
</evidence>
<dbReference type="PANTHER" id="PTHR33284:SF1">
    <property type="entry name" value="RIBOSOMAL PROTEIN L25_GLN-TRNA SYNTHETASE, ANTI-CODON-BINDING DOMAIN-CONTAINING PROTEIN"/>
    <property type="match status" value="1"/>
</dbReference>
<evidence type="ECO:0000313" key="10">
    <source>
        <dbReference type="Proteomes" id="UP000188603"/>
    </source>
</evidence>
<dbReference type="STRING" id="1471761.B0W44_00275"/>
<dbReference type="InterPro" id="IPR037121">
    <property type="entry name" value="Ribosomal_bL25_C"/>
</dbReference>
<dbReference type="SUPFAM" id="SSF50715">
    <property type="entry name" value="Ribosomal protein L25-like"/>
    <property type="match status" value="1"/>
</dbReference>
<dbReference type="Proteomes" id="UP000188603">
    <property type="component" value="Chromosome"/>
</dbReference>
<keyword evidence="3 5" id="KW-0689">Ribosomal protein</keyword>
<dbReference type="KEGG" id="ntr:B0W44_00275"/>
<comment type="similarity">
    <text evidence="5">Belongs to the bacterial ribosomal protein bL25 family. CTC subfamily.</text>
</comment>
<dbReference type="NCBIfam" id="TIGR00731">
    <property type="entry name" value="bL25_bact_ctc"/>
    <property type="match status" value="1"/>
</dbReference>
<dbReference type="EMBL" id="CP019699">
    <property type="protein sequence ID" value="AQS54463.1"/>
    <property type="molecule type" value="Genomic_DNA"/>
</dbReference>
<dbReference type="GO" id="GO:0008097">
    <property type="term" value="F:5S rRNA binding"/>
    <property type="evidence" value="ECO:0007669"/>
    <property type="project" value="InterPro"/>
</dbReference>